<evidence type="ECO:0000259" key="1">
    <source>
        <dbReference type="Pfam" id="PF07398"/>
    </source>
</evidence>
<reference evidence="4" key="1">
    <citation type="journal article" date="2017" name="Acta Aliment.">
        <title>Plant polysaccharide degrading enzyme system of Thermpbifida cellulosilytica TB100 revealed by de novo genome project data.</title>
        <authorList>
            <person name="Toth A."/>
            <person name="Baka E."/>
            <person name="Luzics S."/>
            <person name="Bata-Vidacs I."/>
            <person name="Nagy I."/>
            <person name="Balint B."/>
            <person name="Herceg R."/>
            <person name="Olasz F."/>
            <person name="Wilk T."/>
            <person name="Nagy T."/>
            <person name="Kriszt B."/>
            <person name="Nagy I."/>
            <person name="Kukolya J."/>
        </authorList>
    </citation>
    <scope>NUCLEOTIDE SEQUENCE [LARGE SCALE GENOMIC DNA]</scope>
    <source>
        <strain evidence="4">TB100</strain>
    </source>
</reference>
<keyword evidence="4" id="KW-1185">Reference proteome</keyword>
<dbReference type="STRING" id="665004.AC529_15895"/>
<protein>
    <recommendedName>
        <fullName evidence="5">Mycothiol-dependent maleylpyruvate isomerase metal-binding domain-containing protein</fullName>
    </recommendedName>
</protein>
<dbReference type="NCBIfam" id="TIGR03083">
    <property type="entry name" value="maleylpyruvate isomerase family mycothiol-dependent enzyme"/>
    <property type="match status" value="1"/>
</dbReference>
<dbReference type="PANTHER" id="PTHR40758">
    <property type="entry name" value="CONSERVED PROTEIN"/>
    <property type="match status" value="1"/>
</dbReference>
<dbReference type="PATRIC" id="fig|665004.4.peg.2320"/>
<dbReference type="PANTHER" id="PTHR40758:SF1">
    <property type="entry name" value="CONSERVED PROTEIN"/>
    <property type="match status" value="1"/>
</dbReference>
<dbReference type="Pfam" id="PF11716">
    <property type="entry name" value="MDMPI_N"/>
    <property type="match status" value="1"/>
</dbReference>
<evidence type="ECO:0008006" key="5">
    <source>
        <dbReference type="Google" id="ProtNLM"/>
    </source>
</evidence>
<dbReference type="InterPro" id="IPR010872">
    <property type="entry name" value="MDMPI_C-term_domain"/>
</dbReference>
<dbReference type="Pfam" id="PF07398">
    <property type="entry name" value="MDMPI_C"/>
    <property type="match status" value="1"/>
</dbReference>
<evidence type="ECO:0000313" key="4">
    <source>
        <dbReference type="Proteomes" id="UP000074382"/>
    </source>
</evidence>
<dbReference type="GO" id="GO:0046872">
    <property type="term" value="F:metal ion binding"/>
    <property type="evidence" value="ECO:0007669"/>
    <property type="project" value="InterPro"/>
</dbReference>
<organism evidence="3 4">
    <name type="scientific">Thermobifida cellulosilytica TB100</name>
    <dbReference type="NCBI Taxonomy" id="665004"/>
    <lineage>
        <taxon>Bacteria</taxon>
        <taxon>Bacillati</taxon>
        <taxon>Actinomycetota</taxon>
        <taxon>Actinomycetes</taxon>
        <taxon>Streptosporangiales</taxon>
        <taxon>Nocardiopsidaceae</taxon>
        <taxon>Thermobifida</taxon>
    </lineage>
</organism>
<dbReference type="InterPro" id="IPR034660">
    <property type="entry name" value="DinB/YfiT-like"/>
</dbReference>
<dbReference type="InterPro" id="IPR024344">
    <property type="entry name" value="MDMPI_metal-binding"/>
</dbReference>
<dbReference type="InterPro" id="IPR017517">
    <property type="entry name" value="Maleyloyr_isom"/>
</dbReference>
<name>A0A147KEN6_THECS</name>
<evidence type="ECO:0000313" key="3">
    <source>
        <dbReference type="EMBL" id="KUP95755.1"/>
    </source>
</evidence>
<sequence>MAEAAEAAGMDAKVPTCPDWRVRDLLRHTGEVHRWAAMIVAERLAQRPTGEKAASVRNWPEDDAALLDWFREGHARLVDVLATADLATECWSFHPAPSPVEFWARRQAHETTVHRIDAEVAGRGATPVSAGFAADGVDEILCNFFTSRNPKVTAEPSRTMAVRAVDTGDAWLATIGPEGVATVRGYGTADCTVTGNASDLYALLWNRRGTTGITVAGDASVLELWRTDARVL</sequence>
<accession>A0A147KEN6</accession>
<gene>
    <name evidence="3" type="ORF">AC529_15895</name>
</gene>
<proteinExistence type="predicted"/>
<feature type="domain" description="MDMPI C-terminal" evidence="1">
    <location>
        <begin position="132"/>
        <end position="223"/>
    </location>
</feature>
<evidence type="ECO:0000259" key="2">
    <source>
        <dbReference type="Pfam" id="PF11716"/>
    </source>
</evidence>
<dbReference type="SUPFAM" id="SSF109854">
    <property type="entry name" value="DinB/YfiT-like putative metalloenzymes"/>
    <property type="match status" value="1"/>
</dbReference>
<dbReference type="Proteomes" id="UP000074382">
    <property type="component" value="Unassembled WGS sequence"/>
</dbReference>
<comment type="caution">
    <text evidence="3">The sequence shown here is derived from an EMBL/GenBank/DDBJ whole genome shotgun (WGS) entry which is preliminary data.</text>
</comment>
<dbReference type="AlphaFoldDB" id="A0A147KEN6"/>
<feature type="domain" description="Mycothiol-dependent maleylpyruvate isomerase metal-binding" evidence="2">
    <location>
        <begin position="2"/>
        <end position="118"/>
    </location>
</feature>
<dbReference type="EMBL" id="LGEM01000110">
    <property type="protein sequence ID" value="KUP95755.1"/>
    <property type="molecule type" value="Genomic_DNA"/>
</dbReference>
<dbReference type="GO" id="GO:0005886">
    <property type="term" value="C:plasma membrane"/>
    <property type="evidence" value="ECO:0007669"/>
    <property type="project" value="TreeGrafter"/>
</dbReference>